<organism evidence="10 11">
    <name type="scientific">Sphingobacterium paucimobilis HER1398</name>
    <dbReference type="NCBI Taxonomy" id="1346330"/>
    <lineage>
        <taxon>Bacteria</taxon>
        <taxon>Pseudomonadati</taxon>
        <taxon>Bacteroidota</taxon>
        <taxon>Sphingobacteriia</taxon>
        <taxon>Sphingobacteriales</taxon>
        <taxon>Sphingobacteriaceae</taxon>
        <taxon>Sphingobacterium</taxon>
    </lineage>
</organism>
<dbReference type="NCBIfam" id="TIGR04056">
    <property type="entry name" value="OMP_RagA_SusC"/>
    <property type="match status" value="1"/>
</dbReference>
<dbReference type="SUPFAM" id="SSF56935">
    <property type="entry name" value="Porins"/>
    <property type="match status" value="1"/>
</dbReference>
<evidence type="ECO:0000313" key="11">
    <source>
        <dbReference type="Proteomes" id="UP000016584"/>
    </source>
</evidence>
<dbReference type="GO" id="GO:0009279">
    <property type="term" value="C:cell outer membrane"/>
    <property type="evidence" value="ECO:0007669"/>
    <property type="project" value="UniProtKB-SubCell"/>
</dbReference>
<keyword evidence="3 7" id="KW-1134">Transmembrane beta strand</keyword>
<dbReference type="InterPro" id="IPR023996">
    <property type="entry name" value="TonB-dep_OMP_SusC/RagA"/>
</dbReference>
<keyword evidence="6 7" id="KW-0998">Cell outer membrane</keyword>
<keyword evidence="4 7" id="KW-0812">Transmembrane</keyword>
<dbReference type="PATRIC" id="fig|1346330.5.peg.1463"/>
<dbReference type="EMBL" id="ATDL01000011">
    <property type="protein sequence ID" value="ERJ60019.1"/>
    <property type="molecule type" value="Genomic_DNA"/>
</dbReference>
<keyword evidence="5 7" id="KW-0472">Membrane</keyword>
<evidence type="ECO:0000256" key="3">
    <source>
        <dbReference type="ARBA" id="ARBA00022452"/>
    </source>
</evidence>
<gene>
    <name evidence="10" type="ORF">M472_14740</name>
</gene>
<dbReference type="InterPro" id="IPR012910">
    <property type="entry name" value="Plug_dom"/>
</dbReference>
<feature type="signal peptide" evidence="8">
    <location>
        <begin position="1"/>
        <end position="21"/>
    </location>
</feature>
<dbReference type="Pfam" id="PF13715">
    <property type="entry name" value="CarbopepD_reg_2"/>
    <property type="match status" value="1"/>
</dbReference>
<dbReference type="STRING" id="1346330.M472_14740"/>
<dbReference type="Proteomes" id="UP000016584">
    <property type="component" value="Unassembled WGS sequence"/>
</dbReference>
<dbReference type="NCBIfam" id="TIGR04057">
    <property type="entry name" value="SusC_RagA_signa"/>
    <property type="match status" value="1"/>
</dbReference>
<comment type="caution">
    <text evidence="10">The sequence shown here is derived from an EMBL/GenBank/DDBJ whole genome shotgun (WGS) entry which is preliminary data.</text>
</comment>
<evidence type="ECO:0000313" key="10">
    <source>
        <dbReference type="EMBL" id="ERJ60019.1"/>
    </source>
</evidence>
<evidence type="ECO:0000256" key="4">
    <source>
        <dbReference type="ARBA" id="ARBA00022692"/>
    </source>
</evidence>
<dbReference type="SUPFAM" id="SSF49464">
    <property type="entry name" value="Carboxypeptidase regulatory domain-like"/>
    <property type="match status" value="1"/>
</dbReference>
<accession>U2J509</accession>
<dbReference type="InterPro" id="IPR023997">
    <property type="entry name" value="TonB-dep_OMP_SusC/RagA_CS"/>
</dbReference>
<dbReference type="PROSITE" id="PS52016">
    <property type="entry name" value="TONB_DEPENDENT_REC_3"/>
    <property type="match status" value="1"/>
</dbReference>
<evidence type="ECO:0000256" key="1">
    <source>
        <dbReference type="ARBA" id="ARBA00004571"/>
    </source>
</evidence>
<keyword evidence="2 7" id="KW-0813">Transport</keyword>
<evidence type="ECO:0000256" key="5">
    <source>
        <dbReference type="ARBA" id="ARBA00023136"/>
    </source>
</evidence>
<proteinExistence type="inferred from homology"/>
<sequence length="1087" mass="122382">MKLTIFLLLLNMLHVTASSFAQHLTIKKNNATLTEVFKEIRKQSGYDFIYSDKLIKRANPVSVDLWRKDLKEGLNEIFIDQPFTYSIQGTTITLKPKAGFAAATDAVQEQRLTGVVTDESGKPLAGVNVLAIKSRVNSVTDQQGAFQITLRTESDSLRFTYVGYQPKIVRIVRQRQIHVKLESADTKMQDVVVTGVYTRSKDSFTGSATTYTGQELKAVANTNIIQSLKTLDPVFAVLENNQFGSDPNRLPDLEIRGKSSVVGLKEEFGVDPNQPLFILDGFETSLRTIMDLDMERVASVTILKDAASTAIYGSKAANGVVVIETKQPLPGQLRLSYNSNFNVSAPDFLSYNLMNASEKLEFERLAGRYDFGAWDGTGVKKMELYNKRLEDVLSGVDTYWLSEPVRTGINQRQTLYAEGGDTNMRYGFGANYNGITGVMKGSKRNTFSGNIDLIYRKNKIQFSNKLTVSYVNASDPVVPFSSYSRANPYYRKYNAEGFVEKWLTNVTDEQVENPLWNAHLNSRNLSKGNSINNNFAAEYTIVPSLRLRARFGVTKSIDETDNFISPESTQYDRMDPLLRGSLTYRNSNNLQYEGEFTATYGMVFKQKHRVNAVTGGRLAANESLLNGYTAQGFSKGNYTTAAFAKRFPENGRPAYNESASRSNSFYLNSGYSYDERYLMDVTYRLSGSSVFGSNKRYANTWSTGLAWNIHNESFLKESDWINLLKLRASVGNPGNQNFSSYQTYTTYMFSNSSTSFFGEGVVLSGLGNPDLKWQTTLDKNIGIDAGFMNRKLLFNVDYFHKNTDPLLINIGVPASLGINTVLTNLGNQESKGFNGTITYSPIYDPVNRRIWSFRYNFRTESSKIDNIGNTLDKFNESGRNNNLRRYYDGANPDALWTVVSAGIDPSSGEELFIKKDGTYTLDYSFDDEVQVGINRPKLEGTFGTSFTYKGFSANIDFRYRWGGQAFNSALYNKVENITFAGLRSNQDKRALYDRWQNPGDISPYKGISLSKKTQMSSRFVDEDNSIALESFRVGYEFMGDWMKRSRIRSLRLNAYMNDLFVISTIKTERGIDYPFARTVSFSASVSF</sequence>
<name>U2J509_9SPHI</name>
<dbReference type="InterPro" id="IPR039426">
    <property type="entry name" value="TonB-dep_rcpt-like"/>
</dbReference>
<evidence type="ECO:0000256" key="7">
    <source>
        <dbReference type="PROSITE-ProRule" id="PRU01360"/>
    </source>
</evidence>
<dbReference type="InterPro" id="IPR037066">
    <property type="entry name" value="Plug_dom_sf"/>
</dbReference>
<dbReference type="RefSeq" id="WP_021069644.1">
    <property type="nucleotide sequence ID" value="NZ_ATDL01000011.1"/>
</dbReference>
<dbReference type="Gene3D" id="2.40.170.20">
    <property type="entry name" value="TonB-dependent receptor, beta-barrel domain"/>
    <property type="match status" value="1"/>
</dbReference>
<evidence type="ECO:0000256" key="2">
    <source>
        <dbReference type="ARBA" id="ARBA00022448"/>
    </source>
</evidence>
<dbReference type="eggNOG" id="COG4206">
    <property type="taxonomic scope" value="Bacteria"/>
</dbReference>
<protein>
    <recommendedName>
        <fullName evidence="9">TonB-dependent receptor plug domain-containing protein</fullName>
    </recommendedName>
</protein>
<feature type="chain" id="PRO_5004628238" description="TonB-dependent receptor plug domain-containing protein" evidence="8">
    <location>
        <begin position="22"/>
        <end position="1087"/>
    </location>
</feature>
<keyword evidence="8" id="KW-0732">Signal</keyword>
<reference evidence="10 11" key="1">
    <citation type="journal article" date="2013" name="Genome Announc.">
        <title>The Draft Genome Sequence of Sphingomonas paucimobilis Strain HER1398 (Proteobacteria), Host to the Giant PAU Phage, Indicates That It Is a Member of the Genus Sphingobacterium (Bacteroidetes).</title>
        <authorList>
            <person name="White R.A.III."/>
            <person name="Suttle C.A."/>
        </authorList>
    </citation>
    <scope>NUCLEOTIDE SEQUENCE [LARGE SCALE GENOMIC DNA]</scope>
    <source>
        <strain evidence="10 11">HER1398</strain>
    </source>
</reference>
<keyword evidence="11" id="KW-1185">Reference proteome</keyword>
<dbReference type="AlphaFoldDB" id="U2J509"/>
<dbReference type="InterPro" id="IPR036942">
    <property type="entry name" value="Beta-barrel_TonB_sf"/>
</dbReference>
<comment type="similarity">
    <text evidence="7">Belongs to the TonB-dependent receptor family.</text>
</comment>
<evidence type="ECO:0000256" key="6">
    <source>
        <dbReference type="ARBA" id="ARBA00023237"/>
    </source>
</evidence>
<dbReference type="InterPro" id="IPR008969">
    <property type="entry name" value="CarboxyPept-like_regulatory"/>
</dbReference>
<dbReference type="Gene3D" id="2.60.40.1120">
    <property type="entry name" value="Carboxypeptidase-like, regulatory domain"/>
    <property type="match status" value="1"/>
</dbReference>
<comment type="subcellular location">
    <subcellularLocation>
        <location evidence="1 7">Cell outer membrane</location>
        <topology evidence="1 7">Multi-pass membrane protein</topology>
    </subcellularLocation>
</comment>
<dbReference type="Pfam" id="PF07715">
    <property type="entry name" value="Plug"/>
    <property type="match status" value="1"/>
</dbReference>
<evidence type="ECO:0000259" key="9">
    <source>
        <dbReference type="Pfam" id="PF07715"/>
    </source>
</evidence>
<dbReference type="Gene3D" id="2.170.130.10">
    <property type="entry name" value="TonB-dependent receptor, plug domain"/>
    <property type="match status" value="1"/>
</dbReference>
<evidence type="ECO:0000256" key="8">
    <source>
        <dbReference type="SAM" id="SignalP"/>
    </source>
</evidence>
<feature type="domain" description="TonB-dependent receptor plug" evidence="9">
    <location>
        <begin position="202"/>
        <end position="320"/>
    </location>
</feature>